<evidence type="ECO:0008006" key="3">
    <source>
        <dbReference type="Google" id="ProtNLM"/>
    </source>
</evidence>
<dbReference type="Proteomes" id="UP000294963">
    <property type="component" value="Unassembled WGS sequence"/>
</dbReference>
<sequence>MDVQQRLSLLLDFDQSAGQVEHSIVLQLSAWQEMIRFGCTWREFKTLQRHLQHQIPAPAALGCVMLGSGDYHHITQLLLSRLDPEQPIHLIVCDNHPDQMRYPFGIHCGSWVYWASKLKHVARIDVIGISSSDITLKHAWENHWTPLIQGKVHYWSVQQSASWMRWIGAKQSWHGFDTADQLMATFIAQLATDFPVYLSIDKDVLSQSVVKTNWDQGSFLEQHLMELIQACQQRLIGADITGDVSAYHYKNRFKRMLSASDGQAEPSQEDVLQWQVEQQHLNRRLLAALDQAWVG</sequence>
<reference evidence="1 2" key="1">
    <citation type="submission" date="2019-03" db="EMBL/GenBank/DDBJ databases">
        <title>Genomic analyses of the natural microbiome of Caenorhabditis elegans.</title>
        <authorList>
            <person name="Samuel B."/>
        </authorList>
    </citation>
    <scope>NUCLEOTIDE SEQUENCE [LARGE SCALE GENOMIC DNA]</scope>
    <source>
        <strain evidence="1 2">JUb89</strain>
    </source>
</reference>
<evidence type="ECO:0000313" key="2">
    <source>
        <dbReference type="Proteomes" id="UP000294963"/>
    </source>
</evidence>
<proteinExistence type="predicted"/>
<dbReference type="OrthoDB" id="8770139at2"/>
<accession>A0A4R1XIY2</accession>
<name>A0A4R1XIY2_ACICA</name>
<dbReference type="EMBL" id="SLVJ01000042">
    <property type="protein sequence ID" value="TCM59503.1"/>
    <property type="molecule type" value="Genomic_DNA"/>
</dbReference>
<dbReference type="Gene3D" id="3.40.800.10">
    <property type="entry name" value="Ureohydrolase domain"/>
    <property type="match status" value="1"/>
</dbReference>
<dbReference type="SUPFAM" id="SSF52768">
    <property type="entry name" value="Arginase/deacetylase"/>
    <property type="match status" value="1"/>
</dbReference>
<gene>
    <name evidence="1" type="ORF">EC844_14214</name>
</gene>
<protein>
    <recommendedName>
        <fullName evidence="3">Arginase family protein</fullName>
    </recommendedName>
</protein>
<organism evidence="1 2">
    <name type="scientific">Acinetobacter calcoaceticus</name>
    <dbReference type="NCBI Taxonomy" id="471"/>
    <lineage>
        <taxon>Bacteria</taxon>
        <taxon>Pseudomonadati</taxon>
        <taxon>Pseudomonadota</taxon>
        <taxon>Gammaproteobacteria</taxon>
        <taxon>Moraxellales</taxon>
        <taxon>Moraxellaceae</taxon>
        <taxon>Acinetobacter</taxon>
        <taxon>Acinetobacter calcoaceticus/baumannii complex</taxon>
    </lineage>
</organism>
<evidence type="ECO:0000313" key="1">
    <source>
        <dbReference type="EMBL" id="TCM59503.1"/>
    </source>
</evidence>
<dbReference type="InterPro" id="IPR023696">
    <property type="entry name" value="Ureohydrolase_dom_sf"/>
</dbReference>
<dbReference type="AlphaFoldDB" id="A0A4R1XIY2"/>
<keyword evidence="2" id="KW-1185">Reference proteome</keyword>
<comment type="caution">
    <text evidence="1">The sequence shown here is derived from an EMBL/GenBank/DDBJ whole genome shotgun (WGS) entry which is preliminary data.</text>
</comment>